<sequence>MLLFRPSLPPTPTMAMNGVPMEFADDVCSMKNPKSLTEVSKIEAADVWSASSQYVKERQQVIQVHFYVDEHGKISYKIGGCSKAVLSLKSIVVKHVYFIYLGELEHPEDATSVTESNWKILKFLGGAGKSLTLAGFMN</sequence>
<organism evidence="1 2">
    <name type="scientific">Steinernema carpocapsae</name>
    <name type="common">Entomopathogenic nematode</name>
    <dbReference type="NCBI Taxonomy" id="34508"/>
    <lineage>
        <taxon>Eukaryota</taxon>
        <taxon>Metazoa</taxon>
        <taxon>Ecdysozoa</taxon>
        <taxon>Nematoda</taxon>
        <taxon>Chromadorea</taxon>
        <taxon>Rhabditida</taxon>
        <taxon>Tylenchina</taxon>
        <taxon>Panagrolaimomorpha</taxon>
        <taxon>Strongyloidoidea</taxon>
        <taxon>Steinernematidae</taxon>
        <taxon>Steinernema</taxon>
    </lineage>
</organism>
<gene>
    <name evidence="1" type="ORF">L596_001546</name>
</gene>
<dbReference type="EMBL" id="CM016762">
    <property type="protein sequence ID" value="TMS33855.1"/>
    <property type="molecule type" value="Genomic_DNA"/>
</dbReference>
<keyword evidence="2" id="KW-1185">Reference proteome</keyword>
<evidence type="ECO:0000313" key="2">
    <source>
        <dbReference type="Proteomes" id="UP000298663"/>
    </source>
</evidence>
<dbReference type="EMBL" id="AZBU02000001">
    <property type="protein sequence ID" value="TMS33855.1"/>
    <property type="molecule type" value="Genomic_DNA"/>
</dbReference>
<reference evidence="1 2" key="1">
    <citation type="journal article" date="2015" name="Genome Biol.">
        <title>Comparative genomics of Steinernema reveals deeply conserved gene regulatory networks.</title>
        <authorList>
            <person name="Dillman A.R."/>
            <person name="Macchietto M."/>
            <person name="Porter C.F."/>
            <person name="Rogers A."/>
            <person name="Williams B."/>
            <person name="Antoshechkin I."/>
            <person name="Lee M.M."/>
            <person name="Goodwin Z."/>
            <person name="Lu X."/>
            <person name="Lewis E.E."/>
            <person name="Goodrich-Blair H."/>
            <person name="Stock S.P."/>
            <person name="Adams B.J."/>
            <person name="Sternberg P.W."/>
            <person name="Mortazavi A."/>
        </authorList>
    </citation>
    <scope>NUCLEOTIDE SEQUENCE [LARGE SCALE GENOMIC DNA]</scope>
    <source>
        <strain evidence="1 2">ALL</strain>
    </source>
</reference>
<comment type="caution">
    <text evidence="1">The sequence shown here is derived from an EMBL/GenBank/DDBJ whole genome shotgun (WGS) entry which is preliminary data.</text>
</comment>
<evidence type="ECO:0000313" key="1">
    <source>
        <dbReference type="EMBL" id="TMS33855.1"/>
    </source>
</evidence>
<dbReference type="Proteomes" id="UP000298663">
    <property type="component" value="Chromosome X"/>
</dbReference>
<reference evidence="1 2" key="2">
    <citation type="journal article" date="2019" name="G3 (Bethesda)">
        <title>Hybrid Assembly of the Genome of the Entomopathogenic Nematode Steinernema carpocapsae Identifies the X-Chromosome.</title>
        <authorList>
            <person name="Serra L."/>
            <person name="Macchietto M."/>
            <person name="Macias-Munoz A."/>
            <person name="McGill C.J."/>
            <person name="Rodriguez I.M."/>
            <person name="Rodriguez B."/>
            <person name="Murad R."/>
            <person name="Mortazavi A."/>
        </authorList>
    </citation>
    <scope>NUCLEOTIDE SEQUENCE [LARGE SCALE GENOMIC DNA]</scope>
    <source>
        <strain evidence="1 2">ALL</strain>
    </source>
</reference>
<proteinExistence type="predicted"/>
<dbReference type="AlphaFoldDB" id="A0A4U8UNK1"/>
<name>A0A4U8UNK1_STECR</name>
<protein>
    <submittedName>
        <fullName evidence="1">Uncharacterized protein</fullName>
    </submittedName>
</protein>
<accession>A0A4U8UNK1</accession>